<feature type="region of interest" description="Disordered" evidence="1">
    <location>
        <begin position="152"/>
        <end position="201"/>
    </location>
</feature>
<dbReference type="Proteomes" id="UP001216907">
    <property type="component" value="Unassembled WGS sequence"/>
</dbReference>
<evidence type="ECO:0000256" key="1">
    <source>
        <dbReference type="SAM" id="MobiDB-lite"/>
    </source>
</evidence>
<dbReference type="RefSeq" id="WP_277861810.1">
    <property type="nucleotide sequence ID" value="NZ_JARRAG010000002.1"/>
</dbReference>
<accession>A0ABT6FD16</accession>
<sequence length="201" mass="22172">MKDPRPGPEGGEATARKRAAYAGDVDAVWNELVSRDVSLFGLEDAFEQLGRAIEVRCGGDPARFAAETFARMISFTTYMMMRCSFYINTRISGAARSRRQFGPSEPPQDVSESLLPRLLDIQEHVAGLLEAQARVARLWTLADAKRDENARAARRYGEAPAADPPEAALDHRERPDVAPVDRSPPYWLGGGLRRGEDRGDG</sequence>
<protein>
    <submittedName>
        <fullName evidence="2">Uncharacterized protein</fullName>
    </submittedName>
</protein>
<comment type="caution">
    <text evidence="2">The sequence shown here is derived from an EMBL/GenBank/DDBJ whole genome shotgun (WGS) entry which is preliminary data.</text>
</comment>
<evidence type="ECO:0000313" key="3">
    <source>
        <dbReference type="Proteomes" id="UP001216907"/>
    </source>
</evidence>
<organism evidence="2 3">
    <name type="scientific">Paludisphaera mucosa</name>
    <dbReference type="NCBI Taxonomy" id="3030827"/>
    <lineage>
        <taxon>Bacteria</taxon>
        <taxon>Pseudomonadati</taxon>
        <taxon>Planctomycetota</taxon>
        <taxon>Planctomycetia</taxon>
        <taxon>Isosphaerales</taxon>
        <taxon>Isosphaeraceae</taxon>
        <taxon>Paludisphaera</taxon>
    </lineage>
</organism>
<feature type="compositionally biased region" description="Low complexity" evidence="1">
    <location>
        <begin position="158"/>
        <end position="167"/>
    </location>
</feature>
<gene>
    <name evidence="2" type="ORF">PZE19_16925</name>
</gene>
<evidence type="ECO:0000313" key="2">
    <source>
        <dbReference type="EMBL" id="MDG3005476.1"/>
    </source>
</evidence>
<keyword evidence="3" id="KW-1185">Reference proteome</keyword>
<proteinExistence type="predicted"/>
<reference evidence="2 3" key="1">
    <citation type="submission" date="2023-03" db="EMBL/GenBank/DDBJ databases">
        <title>Paludisphaera mucosa sp. nov. a novel planctomycete from northern fen.</title>
        <authorList>
            <person name="Ivanova A."/>
        </authorList>
    </citation>
    <scope>NUCLEOTIDE SEQUENCE [LARGE SCALE GENOMIC DNA]</scope>
    <source>
        <strain evidence="2 3">Pla2</strain>
    </source>
</reference>
<dbReference type="EMBL" id="JARRAG010000002">
    <property type="protein sequence ID" value="MDG3005476.1"/>
    <property type="molecule type" value="Genomic_DNA"/>
</dbReference>
<name>A0ABT6FD16_9BACT</name>